<keyword evidence="2" id="KW-1185">Reference proteome</keyword>
<reference evidence="1 2" key="1">
    <citation type="submission" date="2018-04" db="EMBL/GenBank/DDBJ databases">
        <title>WGS assembly of Panicum hallii var. hallii HAL2.</title>
        <authorList>
            <person name="Lovell J."/>
            <person name="Jenkins J."/>
            <person name="Lowry D."/>
            <person name="Mamidi S."/>
            <person name="Sreedasyam A."/>
            <person name="Weng X."/>
            <person name="Barry K."/>
            <person name="Bonette J."/>
            <person name="Campitelli B."/>
            <person name="Daum C."/>
            <person name="Gordon S."/>
            <person name="Gould B."/>
            <person name="Lipzen A."/>
            <person name="MacQueen A."/>
            <person name="Palacio-Mejia J."/>
            <person name="Plott C."/>
            <person name="Shakirov E."/>
            <person name="Shu S."/>
            <person name="Yoshinaga Y."/>
            <person name="Zane M."/>
            <person name="Rokhsar D."/>
            <person name="Grimwood J."/>
            <person name="Schmutz J."/>
            <person name="Juenger T."/>
        </authorList>
    </citation>
    <scope>NUCLEOTIDE SEQUENCE [LARGE SCALE GENOMIC DNA]</scope>
    <source>
        <strain evidence="2">cv. HAL2</strain>
    </source>
</reference>
<proteinExistence type="predicted"/>
<organism evidence="1 2">
    <name type="scientific">Panicum hallii var. hallii</name>
    <dbReference type="NCBI Taxonomy" id="1504633"/>
    <lineage>
        <taxon>Eukaryota</taxon>
        <taxon>Viridiplantae</taxon>
        <taxon>Streptophyta</taxon>
        <taxon>Embryophyta</taxon>
        <taxon>Tracheophyta</taxon>
        <taxon>Spermatophyta</taxon>
        <taxon>Magnoliopsida</taxon>
        <taxon>Liliopsida</taxon>
        <taxon>Poales</taxon>
        <taxon>Poaceae</taxon>
        <taxon>PACMAD clade</taxon>
        <taxon>Panicoideae</taxon>
        <taxon>Panicodae</taxon>
        <taxon>Paniceae</taxon>
        <taxon>Panicinae</taxon>
        <taxon>Panicum</taxon>
        <taxon>Panicum sect. Panicum</taxon>
    </lineage>
</organism>
<evidence type="ECO:0000313" key="1">
    <source>
        <dbReference type="EMBL" id="PUZ68938.1"/>
    </source>
</evidence>
<protein>
    <submittedName>
        <fullName evidence="1">Uncharacterized protein</fullName>
    </submittedName>
</protein>
<dbReference type="EMBL" id="CM009750">
    <property type="protein sequence ID" value="PUZ68938.1"/>
    <property type="molecule type" value="Genomic_DNA"/>
</dbReference>
<accession>A0A2T7EM77</accession>
<dbReference type="Proteomes" id="UP000244336">
    <property type="component" value="Chromosome 2"/>
</dbReference>
<dbReference type="AlphaFoldDB" id="A0A2T7EM77"/>
<evidence type="ECO:0000313" key="2">
    <source>
        <dbReference type="Proteomes" id="UP000244336"/>
    </source>
</evidence>
<dbReference type="Gramene" id="PUZ68938">
    <property type="protein sequence ID" value="PUZ68938"/>
    <property type="gene ID" value="GQ55_2G068700"/>
</dbReference>
<sequence>MSILIISAGSMLQLPKRTWLPFILRTWYLIFPEACTHAVNEKILNSFPKAKKPSVHVTRSYVLCWVSSGLAQKFSVPFYIYSQHIYCAGSSLCWYFWVDLWRVF</sequence>
<gene>
    <name evidence="1" type="ORF">GQ55_2G068700</name>
</gene>
<name>A0A2T7EM77_9POAL</name>